<comment type="caution">
    <text evidence="4">The sequence shown here is derived from an EMBL/GenBank/DDBJ whole genome shotgun (WGS) entry which is preliminary data.</text>
</comment>
<evidence type="ECO:0000313" key="4">
    <source>
        <dbReference type="EMBL" id="GAN79198.1"/>
    </source>
</evidence>
<protein>
    <submittedName>
        <fullName evidence="4">Phosphoglycerate mutase</fullName>
    </submittedName>
</protein>
<dbReference type="SUPFAM" id="SSF53254">
    <property type="entry name" value="Phosphoglycerate mutase-like"/>
    <property type="match status" value="1"/>
</dbReference>
<dbReference type="Gene3D" id="3.40.50.1240">
    <property type="entry name" value="Phosphoglycerate mutase-like"/>
    <property type="match status" value="1"/>
</dbReference>
<dbReference type="RefSeq" id="WP_048877664.1">
    <property type="nucleotide sequence ID" value="NZ_BANC01000018.1"/>
</dbReference>
<dbReference type="GO" id="GO:0045820">
    <property type="term" value="P:negative regulation of glycolytic process"/>
    <property type="evidence" value="ECO:0007669"/>
    <property type="project" value="TreeGrafter"/>
</dbReference>
<dbReference type="PIRSF" id="PIRSF000709">
    <property type="entry name" value="6PFK_2-Ptase"/>
    <property type="match status" value="1"/>
</dbReference>
<feature type="active site" description="Proton donor/acceptor" evidence="2">
    <location>
        <position position="86"/>
    </location>
</feature>
<dbReference type="GO" id="GO:0004331">
    <property type="term" value="F:fructose-2,6-bisphosphate 2-phosphatase activity"/>
    <property type="evidence" value="ECO:0007669"/>
    <property type="project" value="TreeGrafter"/>
</dbReference>
<accession>A0A0D6PDC3</accession>
<dbReference type="SMART" id="SM00855">
    <property type="entry name" value="PGAM"/>
    <property type="match status" value="1"/>
</dbReference>
<proteinExistence type="predicted"/>
<dbReference type="InterPro" id="IPR051695">
    <property type="entry name" value="Phosphoglycerate_Mutase"/>
</dbReference>
<sequence>MSLPETPFWFLRHGETRYNAAGLSQGALDVELNETGRAQAERAGPLLAGQGITAIISSPMLRTRETTEIINEYLRLPVIYEQDLREVMFGGMEGKPLLPWFPEWLEGRYTPEGAESFPDLTLRVKAALNQVLVTQTAPVLIVAHGGVFRAIRDLMGLPKEGLTRNAVPLYCAPGNEGWQIDGAETGL</sequence>
<keyword evidence="1" id="KW-0378">Hydrolase</keyword>
<dbReference type="CDD" id="cd07067">
    <property type="entry name" value="HP_PGM_like"/>
    <property type="match status" value="1"/>
</dbReference>
<organism evidence="4 5">
    <name type="scientific">Acidocella aminolytica 101 = DSM 11237</name>
    <dbReference type="NCBI Taxonomy" id="1120923"/>
    <lineage>
        <taxon>Bacteria</taxon>
        <taxon>Pseudomonadati</taxon>
        <taxon>Pseudomonadota</taxon>
        <taxon>Alphaproteobacteria</taxon>
        <taxon>Acetobacterales</taxon>
        <taxon>Acidocellaceae</taxon>
        <taxon>Acidocella</taxon>
    </lineage>
</organism>
<dbReference type="PANTHER" id="PTHR46517">
    <property type="entry name" value="FRUCTOSE-2,6-BISPHOSPHATASE TIGAR"/>
    <property type="match status" value="1"/>
</dbReference>
<dbReference type="PANTHER" id="PTHR46517:SF1">
    <property type="entry name" value="FRUCTOSE-2,6-BISPHOSPHATASE TIGAR"/>
    <property type="match status" value="1"/>
</dbReference>
<dbReference type="OrthoDB" id="9781415at2"/>
<dbReference type="InterPro" id="IPR013078">
    <property type="entry name" value="His_Pase_superF_clade-1"/>
</dbReference>
<dbReference type="Proteomes" id="UP000032668">
    <property type="component" value="Unassembled WGS sequence"/>
</dbReference>
<evidence type="ECO:0000256" key="2">
    <source>
        <dbReference type="PIRSR" id="PIRSR613078-1"/>
    </source>
</evidence>
<feature type="binding site" evidence="3">
    <location>
        <position position="62"/>
    </location>
    <ligand>
        <name>substrate</name>
    </ligand>
</feature>
<name>A0A0D6PDC3_9PROT</name>
<dbReference type="InterPro" id="IPR029033">
    <property type="entry name" value="His_PPase_superfam"/>
</dbReference>
<gene>
    <name evidence="4" type="ORF">Aam_018_022</name>
</gene>
<reference evidence="4 5" key="1">
    <citation type="submission" date="2012-11" db="EMBL/GenBank/DDBJ databases">
        <title>Whole genome sequence of Acidocella aminolytica 101 = DSM 11237.</title>
        <authorList>
            <person name="Azuma Y."/>
            <person name="Higashiura N."/>
            <person name="Hirakawa H."/>
            <person name="Matsushita K."/>
        </authorList>
    </citation>
    <scope>NUCLEOTIDE SEQUENCE [LARGE SCALE GENOMIC DNA]</scope>
    <source>
        <strain evidence="5">101 / DSM 11237</strain>
    </source>
</reference>
<evidence type="ECO:0000313" key="5">
    <source>
        <dbReference type="Proteomes" id="UP000032668"/>
    </source>
</evidence>
<dbReference type="Pfam" id="PF00300">
    <property type="entry name" value="His_Phos_1"/>
    <property type="match status" value="1"/>
</dbReference>
<evidence type="ECO:0000256" key="3">
    <source>
        <dbReference type="PIRSR" id="PIRSR613078-2"/>
    </source>
</evidence>
<dbReference type="EMBL" id="BANC01000018">
    <property type="protein sequence ID" value="GAN79198.1"/>
    <property type="molecule type" value="Genomic_DNA"/>
</dbReference>
<dbReference type="AlphaFoldDB" id="A0A0D6PDC3"/>
<dbReference type="GO" id="GO:0043456">
    <property type="term" value="P:regulation of pentose-phosphate shunt"/>
    <property type="evidence" value="ECO:0007669"/>
    <property type="project" value="TreeGrafter"/>
</dbReference>
<keyword evidence="5" id="KW-1185">Reference proteome</keyword>
<evidence type="ECO:0000256" key="1">
    <source>
        <dbReference type="ARBA" id="ARBA00022801"/>
    </source>
</evidence>
<feature type="binding site" evidence="3">
    <location>
        <begin position="12"/>
        <end position="19"/>
    </location>
    <ligand>
        <name>substrate</name>
    </ligand>
</feature>
<dbReference type="STRING" id="1120923.SAMN02746095_01556"/>
<feature type="active site" description="Tele-phosphohistidine intermediate" evidence="2">
    <location>
        <position position="13"/>
    </location>
</feature>
<dbReference type="GO" id="GO:0005829">
    <property type="term" value="C:cytosol"/>
    <property type="evidence" value="ECO:0007669"/>
    <property type="project" value="TreeGrafter"/>
</dbReference>